<evidence type="ECO:0008006" key="3">
    <source>
        <dbReference type="Google" id="ProtNLM"/>
    </source>
</evidence>
<evidence type="ECO:0000313" key="2">
    <source>
        <dbReference type="Proteomes" id="UP000324800"/>
    </source>
</evidence>
<reference evidence="1 2" key="1">
    <citation type="submission" date="2019-03" db="EMBL/GenBank/DDBJ databases">
        <title>Single cell metagenomics reveals metabolic interactions within the superorganism composed of flagellate Streblomastix strix and complex community of Bacteroidetes bacteria on its surface.</title>
        <authorList>
            <person name="Treitli S.C."/>
            <person name="Kolisko M."/>
            <person name="Husnik F."/>
            <person name="Keeling P."/>
            <person name="Hampl V."/>
        </authorList>
    </citation>
    <scope>NUCLEOTIDE SEQUENCE [LARGE SCALE GENOMIC DNA]</scope>
    <source>
        <strain evidence="1">ST1C</strain>
    </source>
</reference>
<proteinExistence type="predicted"/>
<evidence type="ECO:0000313" key="1">
    <source>
        <dbReference type="EMBL" id="KAA6356735.1"/>
    </source>
</evidence>
<sequence length="379" mass="39961">QSLDTAETGANIASKNLLSVNDTTNLYTNETYGVLYMGIRTEDVNNGQNNPSKHCPLFTTCNIGEYYVKTGGDNSKGCLDSSINHCLDFSADNLKDPSNLNSDGKYIVYVVDSTTIPNKLEITQASTKFPRTFRNDGESSTAFRPIEYGTNGQFDINGGNVLFNYINFVIANNSGSMILIRTQTSQASLQNCQLKNISTVIDLITINANAGDVSITSCTFGTTTYGISSTMSRVISASVGGSVAQQLEISNSSFTQCTNSNGNGGAMHLEIGSGGEVQLSEVKMSECQGTNGGGIYSTISGSGKLTIKDGCQFSSCSSSNGNGGAIYAVLNSISDNGGIFIINTTTSSQSTFNLCEASLLGGAIYLDLSSGTENKYDLT</sequence>
<dbReference type="Proteomes" id="UP000324800">
    <property type="component" value="Unassembled WGS sequence"/>
</dbReference>
<dbReference type="AlphaFoldDB" id="A0A5J4TH15"/>
<organism evidence="1 2">
    <name type="scientific">Streblomastix strix</name>
    <dbReference type="NCBI Taxonomy" id="222440"/>
    <lineage>
        <taxon>Eukaryota</taxon>
        <taxon>Metamonada</taxon>
        <taxon>Preaxostyla</taxon>
        <taxon>Oxymonadida</taxon>
        <taxon>Streblomastigidae</taxon>
        <taxon>Streblomastix</taxon>
    </lineage>
</organism>
<comment type="caution">
    <text evidence="1">The sequence shown here is derived from an EMBL/GenBank/DDBJ whole genome shotgun (WGS) entry which is preliminary data.</text>
</comment>
<protein>
    <recommendedName>
        <fullName evidence="3">Right handed beta helix domain-containing protein</fullName>
    </recommendedName>
</protein>
<dbReference type="EMBL" id="SNRW01032484">
    <property type="protein sequence ID" value="KAA6356735.1"/>
    <property type="molecule type" value="Genomic_DNA"/>
</dbReference>
<feature type="non-terminal residue" evidence="1">
    <location>
        <position position="1"/>
    </location>
</feature>
<accession>A0A5J4TH15</accession>
<gene>
    <name evidence="1" type="ORF">EZS28_047738</name>
</gene>
<name>A0A5J4TH15_9EUKA</name>
<feature type="non-terminal residue" evidence="1">
    <location>
        <position position="379"/>
    </location>
</feature>